<evidence type="ECO:0000313" key="9">
    <source>
        <dbReference type="Proteomes" id="UP000271241"/>
    </source>
</evidence>
<dbReference type="GO" id="GO:0008168">
    <property type="term" value="F:methyltransferase activity"/>
    <property type="evidence" value="ECO:0007669"/>
    <property type="project" value="UniProtKB-KW"/>
</dbReference>
<evidence type="ECO:0000256" key="1">
    <source>
        <dbReference type="ARBA" id="ARBA00004123"/>
    </source>
</evidence>
<evidence type="ECO:0000256" key="3">
    <source>
        <dbReference type="ARBA" id="ARBA00021704"/>
    </source>
</evidence>
<dbReference type="Proteomes" id="UP000271241">
    <property type="component" value="Unassembled WGS sequence"/>
</dbReference>
<comment type="subcellular location">
    <subcellularLocation>
        <location evidence="1">Nucleus</location>
    </subcellularLocation>
</comment>
<evidence type="ECO:0000256" key="2">
    <source>
        <dbReference type="ARBA" id="ARBA00008320"/>
    </source>
</evidence>
<keyword evidence="8" id="KW-0489">Methyltransferase</keyword>
<dbReference type="PANTHER" id="PTHR12945:SF0">
    <property type="entry name" value="TRNA (ADENINE(58)-N(1))-METHYLTRANSFERASE NON-CATALYTIC SUBUNIT TRM6"/>
    <property type="match status" value="1"/>
</dbReference>
<name>A0A4P9XSR6_9FUNG</name>
<accession>A0A4P9XSR6</accession>
<keyword evidence="8" id="KW-0808">Transferase</keyword>
<dbReference type="InterPro" id="IPR017423">
    <property type="entry name" value="TRM6"/>
</dbReference>
<dbReference type="GO" id="GO:0031515">
    <property type="term" value="C:tRNA (m1A) methyltransferase complex"/>
    <property type="evidence" value="ECO:0007669"/>
    <property type="project" value="InterPro"/>
</dbReference>
<keyword evidence="5" id="KW-0539">Nucleus</keyword>
<evidence type="ECO:0000256" key="4">
    <source>
        <dbReference type="ARBA" id="ARBA00022694"/>
    </source>
</evidence>
<dbReference type="STRING" id="78915.A0A4P9XSR6"/>
<organism evidence="8 9">
    <name type="scientific">Thamnocephalis sphaerospora</name>
    <dbReference type="NCBI Taxonomy" id="78915"/>
    <lineage>
        <taxon>Eukaryota</taxon>
        <taxon>Fungi</taxon>
        <taxon>Fungi incertae sedis</taxon>
        <taxon>Zoopagomycota</taxon>
        <taxon>Zoopagomycotina</taxon>
        <taxon>Zoopagomycetes</taxon>
        <taxon>Zoopagales</taxon>
        <taxon>Sigmoideomycetaceae</taxon>
        <taxon>Thamnocephalis</taxon>
    </lineage>
</organism>
<dbReference type="GO" id="GO:0005634">
    <property type="term" value="C:nucleus"/>
    <property type="evidence" value="ECO:0007669"/>
    <property type="project" value="UniProtKB-SubCell"/>
</dbReference>
<keyword evidence="4" id="KW-0819">tRNA processing</keyword>
<proteinExistence type="inferred from homology"/>
<dbReference type="GO" id="GO:0030488">
    <property type="term" value="P:tRNA methylation"/>
    <property type="evidence" value="ECO:0007669"/>
    <property type="project" value="InterPro"/>
</dbReference>
<dbReference type="PANTHER" id="PTHR12945">
    <property type="entry name" value="TRANSLATION INITIATION FACTOR EIF3-RELATED"/>
    <property type="match status" value="1"/>
</dbReference>
<evidence type="ECO:0000256" key="6">
    <source>
        <dbReference type="ARBA" id="ARBA00032319"/>
    </source>
</evidence>
<evidence type="ECO:0000313" key="8">
    <source>
        <dbReference type="EMBL" id="RKP09184.1"/>
    </source>
</evidence>
<evidence type="ECO:0000256" key="7">
    <source>
        <dbReference type="SAM" id="MobiDB-lite"/>
    </source>
</evidence>
<protein>
    <recommendedName>
        <fullName evidence="3">tRNA (adenine(58)-N(1))-methyltransferase non-catalytic subunit TRM6</fullName>
    </recommendedName>
    <alternativeName>
        <fullName evidence="6">tRNA(m1A58)-methyltransferase subunit TRM6</fullName>
    </alternativeName>
</protein>
<dbReference type="AlphaFoldDB" id="A0A4P9XSR6"/>
<dbReference type="OrthoDB" id="10254665at2759"/>
<dbReference type="EMBL" id="KZ992534">
    <property type="protein sequence ID" value="RKP09184.1"/>
    <property type="molecule type" value="Genomic_DNA"/>
</dbReference>
<feature type="region of interest" description="Disordered" evidence="7">
    <location>
        <begin position="95"/>
        <end position="114"/>
    </location>
</feature>
<comment type="similarity">
    <text evidence="2">Belongs to the TRM6/GCD10 family.</text>
</comment>
<gene>
    <name evidence="8" type="ORF">THASP1DRAFT_14599</name>
</gene>
<reference evidence="9" key="1">
    <citation type="journal article" date="2018" name="Nat. Microbiol.">
        <title>Leveraging single-cell genomics to expand the fungal tree of life.</title>
        <authorList>
            <person name="Ahrendt S.R."/>
            <person name="Quandt C.A."/>
            <person name="Ciobanu D."/>
            <person name="Clum A."/>
            <person name="Salamov A."/>
            <person name="Andreopoulos B."/>
            <person name="Cheng J.F."/>
            <person name="Woyke T."/>
            <person name="Pelin A."/>
            <person name="Henrissat B."/>
            <person name="Reynolds N.K."/>
            <person name="Benny G.L."/>
            <person name="Smith M.E."/>
            <person name="James T.Y."/>
            <person name="Grigoriev I.V."/>
        </authorList>
    </citation>
    <scope>NUCLEOTIDE SEQUENCE [LARGE SCALE GENOMIC DNA]</scope>
    <source>
        <strain evidence="9">RSA 1356</strain>
    </source>
</reference>
<evidence type="ECO:0000256" key="5">
    <source>
        <dbReference type="ARBA" id="ARBA00023242"/>
    </source>
</evidence>
<sequence length="304" mass="34116">MSLESTATVVAGDVVDTTPEAQCDAAWRVREDQYTFIRMPSGNTKVLKLQRGSVVSLGKFGAFKADDVLGKPFGLSYEVVGKRKLRVVRRMDQDDAGYDSDANNREIGQDGTSQQLSQAEIEQMKRDGLEGSLASEMIIQKVAENNQSFEKKTEYSKAKYIKRKQQKFSKLFTPIRPTLATVCDHFFAKNPGKIMDMRIDSLSQLLTFGNVHAGGRFLVVDDAQGMLVSAVLDRMGGHGEVLAVHSGENHNFDVMRYLNYPRDITAPLRTISWGQITPDLMDEDEMKLRQGRRMYLDHLLGRLA</sequence>
<dbReference type="Pfam" id="PF04189">
    <property type="entry name" value="Gcd10p"/>
    <property type="match status" value="1"/>
</dbReference>
<keyword evidence="9" id="KW-1185">Reference proteome</keyword>